<dbReference type="Proteomes" id="UP000199440">
    <property type="component" value="Unassembled WGS sequence"/>
</dbReference>
<dbReference type="PANTHER" id="PTHR37489:SF1">
    <property type="entry name" value="DUF3500 DOMAIN-CONTAINING PROTEIN"/>
    <property type="match status" value="1"/>
</dbReference>
<sequence length="96" mass="11309">MDDGHAKVKMNEVEKYIDDTRFAWIGGNEDTSVYYYRIQSPGILIEFDHQRPVATKKLYGSDVHRQHIRAVVRKPNGNDYGKDLLKQHYKEHPHNK</sequence>
<evidence type="ECO:0000256" key="1">
    <source>
        <dbReference type="SAM" id="MobiDB-lite"/>
    </source>
</evidence>
<evidence type="ECO:0000313" key="2">
    <source>
        <dbReference type="EMBL" id="SDL90262.1"/>
    </source>
</evidence>
<feature type="compositionally biased region" description="Basic and acidic residues" evidence="1">
    <location>
        <begin position="80"/>
        <end position="96"/>
    </location>
</feature>
<dbReference type="PANTHER" id="PTHR37489">
    <property type="entry name" value="DUF3500 DOMAIN-CONTAINING PROTEIN"/>
    <property type="match status" value="1"/>
</dbReference>
<proteinExistence type="predicted"/>
<gene>
    <name evidence="2" type="ORF">SAMN04488514_103335</name>
</gene>
<protein>
    <submittedName>
        <fullName evidence="2">Uncharacterized protein</fullName>
    </submittedName>
</protein>
<evidence type="ECO:0000313" key="3">
    <source>
        <dbReference type="Proteomes" id="UP000199440"/>
    </source>
</evidence>
<dbReference type="STRING" id="192904.SAMN04488514_103335"/>
<name>A0A1G9NUJ3_9FLAO</name>
<feature type="region of interest" description="Disordered" evidence="1">
    <location>
        <begin position="76"/>
        <end position="96"/>
    </location>
</feature>
<accession>A0A1G9NUJ3</accession>
<dbReference type="EMBL" id="FNGV01000003">
    <property type="protein sequence ID" value="SDL90262.1"/>
    <property type="molecule type" value="Genomic_DNA"/>
</dbReference>
<dbReference type="InterPro" id="IPR021889">
    <property type="entry name" value="DUF3500"/>
</dbReference>
<reference evidence="2 3" key="1">
    <citation type="submission" date="2016-10" db="EMBL/GenBank/DDBJ databases">
        <authorList>
            <person name="de Groot N.N."/>
        </authorList>
    </citation>
    <scope>NUCLEOTIDE SEQUENCE [LARGE SCALE GENOMIC DNA]</scope>
    <source>
        <strain evidence="2 3">DSM 19886</strain>
    </source>
</reference>
<dbReference type="AlphaFoldDB" id="A0A1G9NUJ3"/>
<keyword evidence="3" id="KW-1185">Reference proteome</keyword>
<organism evidence="2 3">
    <name type="scientific">Kriegella aquimaris</name>
    <dbReference type="NCBI Taxonomy" id="192904"/>
    <lineage>
        <taxon>Bacteria</taxon>
        <taxon>Pseudomonadati</taxon>
        <taxon>Bacteroidota</taxon>
        <taxon>Flavobacteriia</taxon>
        <taxon>Flavobacteriales</taxon>
        <taxon>Flavobacteriaceae</taxon>
        <taxon>Kriegella</taxon>
    </lineage>
</organism>
<dbReference type="Pfam" id="PF12006">
    <property type="entry name" value="DUF3500"/>
    <property type="match status" value="1"/>
</dbReference>